<dbReference type="Gene3D" id="3.30.200.20">
    <property type="entry name" value="Phosphorylase Kinase, domain 1"/>
    <property type="match status" value="1"/>
</dbReference>
<keyword evidence="5" id="KW-1185">Reference proteome</keyword>
<gene>
    <name evidence="4" type="ORF">AYI69_g4972</name>
</gene>
<evidence type="ECO:0000313" key="4">
    <source>
        <dbReference type="EMBL" id="OMJ23447.1"/>
    </source>
</evidence>
<dbReference type="GO" id="GO:0005524">
    <property type="term" value="F:ATP binding"/>
    <property type="evidence" value="ECO:0007669"/>
    <property type="project" value="UniProtKB-KW"/>
</dbReference>
<evidence type="ECO:0000256" key="3">
    <source>
        <dbReference type="ARBA" id="ARBA00022840"/>
    </source>
</evidence>
<evidence type="ECO:0000256" key="1">
    <source>
        <dbReference type="ARBA" id="ARBA00022527"/>
    </source>
</evidence>
<keyword evidence="2" id="KW-0547">Nucleotide-binding</keyword>
<comment type="caution">
    <text evidence="4">The sequence shown here is derived from an EMBL/GenBank/DDBJ whole genome shotgun (WGS) entry which is preliminary data.</text>
</comment>
<accession>A0A1R1Y936</accession>
<dbReference type="InterPro" id="IPR011009">
    <property type="entry name" value="Kinase-like_dom_sf"/>
</dbReference>
<dbReference type="AlphaFoldDB" id="A0A1R1Y936"/>
<dbReference type="EMBL" id="LSSM01002023">
    <property type="protein sequence ID" value="OMJ23447.1"/>
    <property type="molecule type" value="Genomic_DNA"/>
</dbReference>
<dbReference type="Proteomes" id="UP000187429">
    <property type="component" value="Unassembled WGS sequence"/>
</dbReference>
<keyword evidence="4" id="KW-0418">Kinase</keyword>
<organism evidence="4 5">
    <name type="scientific">Smittium culicis</name>
    <dbReference type="NCBI Taxonomy" id="133412"/>
    <lineage>
        <taxon>Eukaryota</taxon>
        <taxon>Fungi</taxon>
        <taxon>Fungi incertae sedis</taxon>
        <taxon>Zoopagomycota</taxon>
        <taxon>Kickxellomycotina</taxon>
        <taxon>Harpellomycetes</taxon>
        <taxon>Harpellales</taxon>
        <taxon>Legeriomycetaceae</taxon>
        <taxon>Smittium</taxon>
    </lineage>
</organism>
<sequence>MYIRSLPAMPKIPFSKVYPEASENALDLLEKLLDFDPTTRIDVVEALEHPYLSLYHDVEDEPTCPELFDFSFEAINNIQNVKSMIVNEVIDFRRVAYHRHQMMNNSRTQ</sequence>
<dbReference type="PANTHER" id="PTHR24055">
    <property type="entry name" value="MITOGEN-ACTIVATED PROTEIN KINASE"/>
    <property type="match status" value="1"/>
</dbReference>
<keyword evidence="3" id="KW-0067">ATP-binding</keyword>
<reference evidence="5" key="1">
    <citation type="submission" date="2017-01" db="EMBL/GenBank/DDBJ databases">
        <authorList>
            <person name="Wang Y."/>
            <person name="White M."/>
            <person name="Kvist S."/>
            <person name="Moncalvo J.-M."/>
        </authorList>
    </citation>
    <scope>NUCLEOTIDE SEQUENCE [LARGE SCALE GENOMIC DNA]</scope>
    <source>
        <strain evidence="5">ID-206-W2</strain>
    </source>
</reference>
<dbReference type="GO" id="GO:0004674">
    <property type="term" value="F:protein serine/threonine kinase activity"/>
    <property type="evidence" value="ECO:0007669"/>
    <property type="project" value="UniProtKB-KW"/>
</dbReference>
<evidence type="ECO:0000256" key="2">
    <source>
        <dbReference type="ARBA" id="ARBA00022741"/>
    </source>
</evidence>
<keyword evidence="4" id="KW-0808">Transferase</keyword>
<proteinExistence type="predicted"/>
<name>A0A1R1Y936_9FUNG</name>
<protein>
    <submittedName>
        <fullName evidence="4">Mitogen-activated protein kinase 1</fullName>
    </submittedName>
</protein>
<dbReference type="InterPro" id="IPR050117">
    <property type="entry name" value="MAPK"/>
</dbReference>
<dbReference type="Gene3D" id="1.10.510.10">
    <property type="entry name" value="Transferase(Phosphotransferase) domain 1"/>
    <property type="match status" value="1"/>
</dbReference>
<dbReference type="OrthoDB" id="192887at2759"/>
<dbReference type="SUPFAM" id="SSF56112">
    <property type="entry name" value="Protein kinase-like (PK-like)"/>
    <property type="match status" value="1"/>
</dbReference>
<evidence type="ECO:0000313" key="5">
    <source>
        <dbReference type="Proteomes" id="UP000187429"/>
    </source>
</evidence>
<keyword evidence="1" id="KW-0723">Serine/threonine-protein kinase</keyword>